<dbReference type="EMBL" id="KV417545">
    <property type="protein sequence ID" value="KZP21784.1"/>
    <property type="molecule type" value="Genomic_DNA"/>
</dbReference>
<gene>
    <name evidence="2" type="ORF">FIBSPDRAFT_931548</name>
</gene>
<reference evidence="2" key="1">
    <citation type="journal article" date="2016" name="Mol. Biol. Evol.">
        <title>Comparative Genomics of Early-Diverging Mushroom-Forming Fungi Provides Insights into the Origins of Lignocellulose Decay Capabilities.</title>
        <authorList>
            <person name="Nagy L.G."/>
            <person name="Riley R."/>
            <person name="Tritt A."/>
            <person name="Adam C."/>
            <person name="Daum C."/>
            <person name="Floudas D."/>
            <person name="Sun H."/>
            <person name="Yadav J.S."/>
            <person name="Pangilinan J."/>
            <person name="Larsson K.H."/>
            <person name="Matsuura K."/>
            <person name="Barry K."/>
            <person name="Labutti K."/>
            <person name="Kuo R."/>
            <person name="Ohm R.A."/>
            <person name="Bhattacharya S.S."/>
            <person name="Shirouzu T."/>
            <person name="Yoshinaga Y."/>
            <person name="Martin F.M."/>
            <person name="Grigoriev I.V."/>
            <person name="Hibbett D.S."/>
        </authorList>
    </citation>
    <scope>NUCLEOTIDE SEQUENCE [LARGE SCALE GENOMIC DNA]</scope>
    <source>
        <strain evidence="2">CBS 109695</strain>
    </source>
</reference>
<accession>A0A166KD18</accession>
<feature type="compositionally biased region" description="Low complexity" evidence="1">
    <location>
        <begin position="255"/>
        <end position="267"/>
    </location>
</feature>
<feature type="compositionally biased region" description="Basic and acidic residues" evidence="1">
    <location>
        <begin position="174"/>
        <end position="183"/>
    </location>
</feature>
<feature type="compositionally biased region" description="Basic and acidic residues" evidence="1">
    <location>
        <begin position="72"/>
        <end position="93"/>
    </location>
</feature>
<feature type="non-terminal residue" evidence="2">
    <location>
        <position position="276"/>
    </location>
</feature>
<dbReference type="OrthoDB" id="10625099at2759"/>
<feature type="region of interest" description="Disordered" evidence="1">
    <location>
        <begin position="72"/>
        <end position="118"/>
    </location>
</feature>
<name>A0A166KD18_9AGAM</name>
<organism evidence="2">
    <name type="scientific">Athelia psychrophila</name>
    <dbReference type="NCBI Taxonomy" id="1759441"/>
    <lineage>
        <taxon>Eukaryota</taxon>
        <taxon>Fungi</taxon>
        <taxon>Dikarya</taxon>
        <taxon>Basidiomycota</taxon>
        <taxon>Agaricomycotina</taxon>
        <taxon>Agaricomycetes</taxon>
        <taxon>Agaricomycetidae</taxon>
        <taxon>Atheliales</taxon>
        <taxon>Atheliaceae</taxon>
        <taxon>Athelia</taxon>
    </lineage>
</organism>
<evidence type="ECO:0000256" key="1">
    <source>
        <dbReference type="SAM" id="MobiDB-lite"/>
    </source>
</evidence>
<proteinExistence type="predicted"/>
<feature type="region of interest" description="Disordered" evidence="1">
    <location>
        <begin position="213"/>
        <end position="276"/>
    </location>
</feature>
<feature type="region of interest" description="Disordered" evidence="1">
    <location>
        <begin position="159"/>
        <end position="183"/>
    </location>
</feature>
<protein>
    <submittedName>
        <fullName evidence="2">Uncharacterized protein</fullName>
    </submittedName>
</protein>
<evidence type="ECO:0000313" key="2">
    <source>
        <dbReference type="EMBL" id="KZP21784.1"/>
    </source>
</evidence>
<feature type="region of interest" description="Disordered" evidence="1">
    <location>
        <begin position="135"/>
        <end position="154"/>
    </location>
</feature>
<feature type="compositionally biased region" description="Polar residues" evidence="1">
    <location>
        <begin position="141"/>
        <end position="153"/>
    </location>
</feature>
<dbReference type="AlphaFoldDB" id="A0A166KD18"/>
<sequence length="276" mass="30308">MAKATFLQTLLNRPTKKYTFPAPKKEYALQRGEFERAAHLANGQANGAREVQINEGSSAGSTLVQELQVKDKQDYDHDHDHDHDHHDHGHGLDKLQPPLFAVLPDRGSGGEREFASHAADALESASVLRSLARDAPPQPLRSYSQESGGSSEWTVVDPAPLQQYRPPPAQPRRAPPEESRAREVLQEYRLPRNPAAHANANANANTNANANANANAKISRPAAPHAQATRLHAQEQEQEQLPHRTAMRTTKTKPRPTSTSSSSSSHAQARRRSRGS</sequence>